<dbReference type="EMBL" id="DSVQ01000012">
    <property type="protein sequence ID" value="HGT38725.1"/>
    <property type="molecule type" value="Genomic_DNA"/>
</dbReference>
<feature type="chain" id="PRO_5028301165" evidence="1">
    <location>
        <begin position="22"/>
        <end position="89"/>
    </location>
</feature>
<comment type="caution">
    <text evidence="2">The sequence shown here is derived from an EMBL/GenBank/DDBJ whole genome shotgun (WGS) entry which is preliminary data.</text>
</comment>
<proteinExistence type="predicted"/>
<accession>A0A7C4QNZ8</accession>
<feature type="signal peptide" evidence="1">
    <location>
        <begin position="1"/>
        <end position="21"/>
    </location>
</feature>
<gene>
    <name evidence="2" type="ORF">ENS64_05610</name>
</gene>
<dbReference type="PROSITE" id="PS51257">
    <property type="entry name" value="PROKAR_LIPOPROTEIN"/>
    <property type="match status" value="1"/>
</dbReference>
<protein>
    <submittedName>
        <fullName evidence="2">Uncharacterized protein</fullName>
    </submittedName>
</protein>
<evidence type="ECO:0000313" key="2">
    <source>
        <dbReference type="EMBL" id="HGT38725.1"/>
    </source>
</evidence>
<keyword evidence="1" id="KW-0732">Signal</keyword>
<reference evidence="2" key="1">
    <citation type="journal article" date="2020" name="mSystems">
        <title>Genome- and Community-Level Interaction Insights into Carbon Utilization and Element Cycling Functions of Hydrothermarchaeota in Hydrothermal Sediment.</title>
        <authorList>
            <person name="Zhou Z."/>
            <person name="Liu Y."/>
            <person name="Xu W."/>
            <person name="Pan J."/>
            <person name="Luo Z.H."/>
            <person name="Li M."/>
        </authorList>
    </citation>
    <scope>NUCLEOTIDE SEQUENCE [LARGE SCALE GENOMIC DNA]</scope>
    <source>
        <strain evidence="2">SpSt-508</strain>
    </source>
</reference>
<dbReference type="AlphaFoldDB" id="A0A7C4QNZ8"/>
<sequence length="89" mass="10008">MSLHAKRHVLWLMALALVGCATPLSQFRPFAFLARHADGDDNDRDFKDNWAQVGKEARGNRPLEDDGDPLNKWLRSPKAAAIENNLGIR</sequence>
<organism evidence="2">
    <name type="scientific">Schlesneria paludicola</name>
    <dbReference type="NCBI Taxonomy" id="360056"/>
    <lineage>
        <taxon>Bacteria</taxon>
        <taxon>Pseudomonadati</taxon>
        <taxon>Planctomycetota</taxon>
        <taxon>Planctomycetia</taxon>
        <taxon>Planctomycetales</taxon>
        <taxon>Planctomycetaceae</taxon>
        <taxon>Schlesneria</taxon>
    </lineage>
</organism>
<evidence type="ECO:0000256" key="1">
    <source>
        <dbReference type="SAM" id="SignalP"/>
    </source>
</evidence>
<name>A0A7C4QNZ8_9PLAN</name>